<dbReference type="PANTHER" id="PTHR16560:SF2">
    <property type="entry name" value="ALPHA-2-MACROGLOBULIN RECEPTOR-ASSOCIATED PROTEIN"/>
    <property type="match status" value="1"/>
</dbReference>
<dbReference type="GO" id="GO:0008201">
    <property type="term" value="F:heparin binding"/>
    <property type="evidence" value="ECO:0007669"/>
    <property type="project" value="InterPro"/>
</dbReference>
<dbReference type="InterPro" id="IPR036744">
    <property type="entry name" value="RAP_sf"/>
</dbReference>
<dbReference type="OrthoDB" id="5817428at2759"/>
<keyword evidence="1" id="KW-0732">Signal</keyword>
<dbReference type="InterPro" id="IPR038003">
    <property type="entry name" value="A2-macroglobuin_RAP"/>
</dbReference>
<evidence type="ECO:0000313" key="5">
    <source>
        <dbReference type="Proteomes" id="UP000274756"/>
    </source>
</evidence>
<feature type="chain" id="PRO_5036295118" evidence="1">
    <location>
        <begin position="18"/>
        <end position="269"/>
    </location>
</feature>
<gene>
    <name evidence="3" type="ORF">DME_LOCUS6049</name>
</gene>
<evidence type="ECO:0000313" key="4">
    <source>
        <dbReference type="Proteomes" id="UP000038040"/>
    </source>
</evidence>
<dbReference type="STRING" id="318479.A0A0N4U4H6"/>
<dbReference type="EMBL" id="UYYG01001154">
    <property type="protein sequence ID" value="VDN56076.1"/>
    <property type="molecule type" value="Genomic_DNA"/>
</dbReference>
<dbReference type="AlphaFoldDB" id="A0A0N4U4H6"/>
<dbReference type="SUPFAM" id="SSF47045">
    <property type="entry name" value="RAP domain-like"/>
    <property type="match status" value="2"/>
</dbReference>
<feature type="domain" description="Alpha-2-macroglobulin RAP C-terminal" evidence="2">
    <location>
        <begin position="28"/>
        <end position="161"/>
    </location>
</feature>
<name>A0A0N4U4H6_DRAME</name>
<dbReference type="WBParaSite" id="DME_0000168901-mRNA-1">
    <property type="protein sequence ID" value="DME_0000168901-mRNA-1"/>
    <property type="gene ID" value="DME_0000168901"/>
</dbReference>
<sequence>MVLFIVSILLLNVCIVAVSLEESFVPFQTKKINFIWSKALHHLDDRILLKRLKADLAKFDSLYMSVKEQNMVRPKASLDQIDAKLEIMLEKYNLQSAVSIFNQKVKWYENSEDYSALKTVDFDNPALQKLWKLALKSKFTDSELKVFLDDLRLYERKLISYEEKISRYNKMSSNEDENYLHNDAVVANSSFSTSELDIIRLQLQAFDKQLDKLAFHEKELKLIKEHKERSGKTNIYDEDFSFFEESHDRVRRKLRKLEHFLESKIHSEL</sequence>
<organism evidence="4 6">
    <name type="scientific">Dracunculus medinensis</name>
    <name type="common">Guinea worm</name>
    <dbReference type="NCBI Taxonomy" id="318479"/>
    <lineage>
        <taxon>Eukaryota</taxon>
        <taxon>Metazoa</taxon>
        <taxon>Ecdysozoa</taxon>
        <taxon>Nematoda</taxon>
        <taxon>Chromadorea</taxon>
        <taxon>Rhabditida</taxon>
        <taxon>Spirurina</taxon>
        <taxon>Dracunculoidea</taxon>
        <taxon>Dracunculidae</taxon>
        <taxon>Dracunculus</taxon>
    </lineage>
</organism>
<dbReference type="InterPro" id="IPR010483">
    <property type="entry name" value="Alpha_2_MRAP_C"/>
</dbReference>
<protein>
    <submittedName>
        <fullName evidence="6">Alpha-2-MRAP_C domain-containing protein</fullName>
    </submittedName>
</protein>
<dbReference type="GO" id="GO:0048019">
    <property type="term" value="F:receptor antagonist activity"/>
    <property type="evidence" value="ECO:0007669"/>
    <property type="project" value="InterPro"/>
</dbReference>
<proteinExistence type="predicted"/>
<reference evidence="6" key="1">
    <citation type="submission" date="2017-02" db="UniProtKB">
        <authorList>
            <consortium name="WormBaseParasite"/>
        </authorList>
    </citation>
    <scope>IDENTIFICATION</scope>
</reference>
<evidence type="ECO:0000313" key="3">
    <source>
        <dbReference type="EMBL" id="VDN56076.1"/>
    </source>
</evidence>
<dbReference type="Proteomes" id="UP000274756">
    <property type="component" value="Unassembled WGS sequence"/>
</dbReference>
<reference evidence="3 5" key="2">
    <citation type="submission" date="2018-11" db="EMBL/GenBank/DDBJ databases">
        <authorList>
            <consortium name="Pathogen Informatics"/>
        </authorList>
    </citation>
    <scope>NUCLEOTIDE SEQUENCE [LARGE SCALE GENOMIC DNA]</scope>
</reference>
<evidence type="ECO:0000313" key="6">
    <source>
        <dbReference type="WBParaSite" id="DME_0000168901-mRNA-1"/>
    </source>
</evidence>
<dbReference type="Proteomes" id="UP000038040">
    <property type="component" value="Unplaced"/>
</dbReference>
<evidence type="ECO:0000259" key="2">
    <source>
        <dbReference type="Pfam" id="PF06401"/>
    </source>
</evidence>
<dbReference type="GO" id="GO:0050750">
    <property type="term" value="F:low-density lipoprotein particle receptor binding"/>
    <property type="evidence" value="ECO:0007669"/>
    <property type="project" value="InterPro"/>
</dbReference>
<accession>A0A0N4U4H6</accession>
<keyword evidence="5" id="KW-1185">Reference proteome</keyword>
<dbReference type="Gene3D" id="1.20.81.10">
    <property type="entry name" value="RAP domain"/>
    <property type="match status" value="3"/>
</dbReference>
<dbReference type="GO" id="GO:0048259">
    <property type="term" value="P:regulation of receptor-mediated endocytosis"/>
    <property type="evidence" value="ECO:0007669"/>
    <property type="project" value="TreeGrafter"/>
</dbReference>
<dbReference type="Pfam" id="PF06401">
    <property type="entry name" value="Alpha-2-MRAP_C"/>
    <property type="match status" value="1"/>
</dbReference>
<dbReference type="GO" id="GO:0005783">
    <property type="term" value="C:endoplasmic reticulum"/>
    <property type="evidence" value="ECO:0007669"/>
    <property type="project" value="InterPro"/>
</dbReference>
<feature type="signal peptide" evidence="1">
    <location>
        <begin position="1"/>
        <end position="17"/>
    </location>
</feature>
<evidence type="ECO:0000256" key="1">
    <source>
        <dbReference type="SAM" id="SignalP"/>
    </source>
</evidence>
<dbReference type="PANTHER" id="PTHR16560">
    <property type="entry name" value="ALPHA-2-MACROGLOBULIN RECEPTOR-ASSOCIATED PROTEIN"/>
    <property type="match status" value="1"/>
</dbReference>